<keyword evidence="2" id="KW-1185">Reference proteome</keyword>
<gene>
    <name evidence="1" type="ORF">Bfra_009286</name>
</gene>
<dbReference type="AlphaFoldDB" id="A0A8H6EG71"/>
<dbReference type="RefSeq" id="XP_037189682.1">
    <property type="nucleotide sequence ID" value="XM_037339632.1"/>
</dbReference>
<protein>
    <submittedName>
        <fullName evidence="1">Uncharacterized protein</fullName>
    </submittedName>
</protein>
<comment type="caution">
    <text evidence="1">The sequence shown here is derived from an EMBL/GenBank/DDBJ whole genome shotgun (WGS) entry which is preliminary data.</text>
</comment>
<organism evidence="1 2">
    <name type="scientific">Botrytis fragariae</name>
    <dbReference type="NCBI Taxonomy" id="1964551"/>
    <lineage>
        <taxon>Eukaryota</taxon>
        <taxon>Fungi</taxon>
        <taxon>Dikarya</taxon>
        <taxon>Ascomycota</taxon>
        <taxon>Pezizomycotina</taxon>
        <taxon>Leotiomycetes</taxon>
        <taxon>Helotiales</taxon>
        <taxon>Sclerotiniaceae</taxon>
        <taxon>Botrytis</taxon>
    </lineage>
</organism>
<evidence type="ECO:0000313" key="1">
    <source>
        <dbReference type="EMBL" id="KAF5870735.1"/>
    </source>
</evidence>
<dbReference type="GeneID" id="59263324"/>
<sequence>MFHTCELQIRGMNMTRKLKRMQRLYTCSAVSPGIKMESLARHHELTQCRYHSNKHYGSKSKFDWAHRNSGH</sequence>
<accession>A0A8H6EG71</accession>
<proteinExistence type="predicted"/>
<name>A0A8H6EG71_9HELO</name>
<dbReference type="Proteomes" id="UP000531561">
    <property type="component" value="Unassembled WGS sequence"/>
</dbReference>
<dbReference type="EMBL" id="JABFCT010000013">
    <property type="protein sequence ID" value="KAF5870735.1"/>
    <property type="molecule type" value="Genomic_DNA"/>
</dbReference>
<reference evidence="1 2" key="1">
    <citation type="journal article" date="2020" name="Phytopathology">
        <title>A high-quality genome resource of Botrytis fragariae, a new and rapidly spreading fungal pathogen causing strawberry gray mold in the U.S.A.</title>
        <authorList>
            <person name="Wu Y."/>
            <person name="Saski C.A."/>
            <person name="Schnabel G."/>
            <person name="Xiao S."/>
            <person name="Hu M."/>
        </authorList>
    </citation>
    <scope>NUCLEOTIDE SEQUENCE [LARGE SCALE GENOMIC DNA]</scope>
    <source>
        <strain evidence="1 2">BVB16</strain>
    </source>
</reference>
<evidence type="ECO:0000313" key="2">
    <source>
        <dbReference type="Proteomes" id="UP000531561"/>
    </source>
</evidence>
<dbReference type="OrthoDB" id="10332171at2759"/>